<protein>
    <recommendedName>
        <fullName evidence="4">PD-(D/E)XK nuclease family transposase</fullName>
    </recommendedName>
</protein>
<reference evidence="2 3" key="1">
    <citation type="submission" date="2018-08" db="EMBL/GenBank/DDBJ databases">
        <title>A genome reference for cultivated species of the human gut microbiota.</title>
        <authorList>
            <person name="Zou Y."/>
            <person name="Xue W."/>
            <person name="Luo G."/>
        </authorList>
    </citation>
    <scope>NUCLEOTIDE SEQUENCE [LARGE SCALE GENOMIC DNA]</scope>
    <source>
        <strain evidence="2 3">AF21-24</strain>
    </source>
</reference>
<feature type="coiled-coil region" evidence="1">
    <location>
        <begin position="212"/>
        <end position="239"/>
    </location>
</feature>
<gene>
    <name evidence="2" type="ORF">DWX77_06180</name>
</gene>
<proteinExistence type="predicted"/>
<sequence length="242" mass="28171">MQRRKLEELSLMDDFLFNAMLTHPETGEKFTNKILKLLFNREFKNLKVSAQKFYAGMNTNFRGARLDVCIEGDCVSIEGDEIPSVYDVEPDQNNRVKDISAFPKRSRFYHAIIDSRSLKSGEDFGKLKQVYAIFICNYDPFGYDRVLYTIKNRCLEDLKDIQKMVDVVKQDGEVSLQYMKSFEHDQLMYAQGEAAGREDGLRAGRLAEMKNTEREKKRADIAQSRIKELEAELKKYREKTTV</sequence>
<evidence type="ECO:0000256" key="1">
    <source>
        <dbReference type="SAM" id="Coils"/>
    </source>
</evidence>
<dbReference type="RefSeq" id="WP_119199524.1">
    <property type="nucleotide sequence ID" value="NZ_JBBNFJ010000011.1"/>
</dbReference>
<evidence type="ECO:0000313" key="2">
    <source>
        <dbReference type="EMBL" id="RGS74989.1"/>
    </source>
</evidence>
<dbReference type="Proteomes" id="UP000284242">
    <property type="component" value="Unassembled WGS sequence"/>
</dbReference>
<name>A0A412L286_9FIRM</name>
<comment type="caution">
    <text evidence="2">The sequence shown here is derived from an EMBL/GenBank/DDBJ whole genome shotgun (WGS) entry which is preliminary data.</text>
</comment>
<keyword evidence="1" id="KW-0175">Coiled coil</keyword>
<evidence type="ECO:0008006" key="4">
    <source>
        <dbReference type="Google" id="ProtNLM"/>
    </source>
</evidence>
<dbReference type="AlphaFoldDB" id="A0A412L286"/>
<organism evidence="2 3">
    <name type="scientific">Blautia obeum</name>
    <dbReference type="NCBI Taxonomy" id="40520"/>
    <lineage>
        <taxon>Bacteria</taxon>
        <taxon>Bacillati</taxon>
        <taxon>Bacillota</taxon>
        <taxon>Clostridia</taxon>
        <taxon>Lachnospirales</taxon>
        <taxon>Lachnospiraceae</taxon>
        <taxon>Blautia</taxon>
    </lineage>
</organism>
<dbReference type="EMBL" id="QRVV01000012">
    <property type="protein sequence ID" value="RGS74989.1"/>
    <property type="molecule type" value="Genomic_DNA"/>
</dbReference>
<evidence type="ECO:0000313" key="3">
    <source>
        <dbReference type="Proteomes" id="UP000284242"/>
    </source>
</evidence>
<accession>A0A412L286</accession>